<dbReference type="STRING" id="758803.SAMN05421803_14217"/>
<organism evidence="1 2">
    <name type="scientific">Nocardiopsis flavescens</name>
    <dbReference type="NCBI Taxonomy" id="758803"/>
    <lineage>
        <taxon>Bacteria</taxon>
        <taxon>Bacillati</taxon>
        <taxon>Actinomycetota</taxon>
        <taxon>Actinomycetes</taxon>
        <taxon>Streptosporangiales</taxon>
        <taxon>Nocardiopsidaceae</taxon>
        <taxon>Nocardiopsis</taxon>
    </lineage>
</organism>
<accession>A0A1M6WCY4</accession>
<dbReference type="EMBL" id="FQZK01000042">
    <property type="protein sequence ID" value="SHK91446.1"/>
    <property type="molecule type" value="Genomic_DNA"/>
</dbReference>
<evidence type="ECO:0000313" key="2">
    <source>
        <dbReference type="Proteomes" id="UP000184452"/>
    </source>
</evidence>
<gene>
    <name evidence="1" type="ORF">SAMN05421803_14217</name>
</gene>
<name>A0A1M6WCY4_9ACTN</name>
<dbReference type="Proteomes" id="UP000184452">
    <property type="component" value="Unassembled WGS sequence"/>
</dbReference>
<keyword evidence="2" id="KW-1185">Reference proteome</keyword>
<sequence>MLVSENEEALTWPGFPALLRLRELRLVTSVLPVLNTSPGLRIQWQHRMDTLRHGDTTTHCSTYQ</sequence>
<dbReference type="AlphaFoldDB" id="A0A1M6WCY4"/>
<proteinExistence type="predicted"/>
<reference evidence="1 2" key="1">
    <citation type="submission" date="2016-11" db="EMBL/GenBank/DDBJ databases">
        <authorList>
            <person name="Jaros S."/>
            <person name="Januszkiewicz K."/>
            <person name="Wedrychowicz H."/>
        </authorList>
    </citation>
    <scope>NUCLEOTIDE SEQUENCE [LARGE SCALE GENOMIC DNA]</scope>
    <source>
        <strain evidence="1 2">CGMCC 4.5723</strain>
    </source>
</reference>
<evidence type="ECO:0000313" key="1">
    <source>
        <dbReference type="EMBL" id="SHK91446.1"/>
    </source>
</evidence>
<protein>
    <submittedName>
        <fullName evidence="1">Uncharacterized protein</fullName>
    </submittedName>
</protein>